<dbReference type="PROSITE" id="PS50088">
    <property type="entry name" value="ANK_REPEAT"/>
    <property type="match status" value="1"/>
</dbReference>
<dbReference type="HOGENOM" id="CLU_2639086_0_0_1"/>
<dbReference type="STRING" id="870435.A0A0C3P3C9"/>
<gene>
    <name evidence="2" type="ORF">M404DRAFT_28296</name>
</gene>
<reference evidence="2 3" key="1">
    <citation type="submission" date="2014-04" db="EMBL/GenBank/DDBJ databases">
        <authorList>
            <consortium name="DOE Joint Genome Institute"/>
            <person name="Kuo A."/>
            <person name="Kohler A."/>
            <person name="Costa M.D."/>
            <person name="Nagy L.G."/>
            <person name="Floudas D."/>
            <person name="Copeland A."/>
            <person name="Barry K.W."/>
            <person name="Cichocki N."/>
            <person name="Veneault-Fourrey C."/>
            <person name="LaButti K."/>
            <person name="Lindquist E.A."/>
            <person name="Lipzen A."/>
            <person name="Lundell T."/>
            <person name="Morin E."/>
            <person name="Murat C."/>
            <person name="Sun H."/>
            <person name="Tunlid A."/>
            <person name="Henrissat B."/>
            <person name="Grigoriev I.V."/>
            <person name="Hibbett D.S."/>
            <person name="Martin F."/>
            <person name="Nordberg H.P."/>
            <person name="Cantor M.N."/>
            <person name="Hua S.X."/>
        </authorList>
    </citation>
    <scope>NUCLEOTIDE SEQUENCE [LARGE SCALE GENOMIC DNA]</scope>
    <source>
        <strain evidence="2 3">Marx 270</strain>
    </source>
</reference>
<dbReference type="SUPFAM" id="SSF48403">
    <property type="entry name" value="Ankyrin repeat"/>
    <property type="match status" value="1"/>
</dbReference>
<dbReference type="Gene3D" id="1.25.40.20">
    <property type="entry name" value="Ankyrin repeat-containing domain"/>
    <property type="match status" value="1"/>
</dbReference>
<dbReference type="OrthoDB" id="6781668at2759"/>
<dbReference type="InterPro" id="IPR002110">
    <property type="entry name" value="Ankyrin_rpt"/>
</dbReference>
<dbReference type="Proteomes" id="UP000054217">
    <property type="component" value="Unassembled WGS sequence"/>
</dbReference>
<feature type="repeat" description="ANK" evidence="1">
    <location>
        <begin position="47"/>
        <end position="77"/>
    </location>
</feature>
<evidence type="ECO:0000313" key="3">
    <source>
        <dbReference type="Proteomes" id="UP000054217"/>
    </source>
</evidence>
<accession>A0A0C3P3C9</accession>
<keyword evidence="3" id="KW-1185">Reference proteome</keyword>
<evidence type="ECO:0000313" key="2">
    <source>
        <dbReference type="EMBL" id="KIO01799.1"/>
    </source>
</evidence>
<keyword evidence="1" id="KW-0040">ANK repeat</keyword>
<name>A0A0C3P3C9_PISTI</name>
<evidence type="ECO:0000256" key="1">
    <source>
        <dbReference type="PROSITE-ProRule" id="PRU00023"/>
    </source>
</evidence>
<dbReference type="PROSITE" id="PS50297">
    <property type="entry name" value="ANK_REP_REGION"/>
    <property type="match status" value="1"/>
</dbReference>
<dbReference type="EMBL" id="KN831985">
    <property type="protein sequence ID" value="KIO01799.1"/>
    <property type="molecule type" value="Genomic_DNA"/>
</dbReference>
<dbReference type="InterPro" id="IPR036770">
    <property type="entry name" value="Ankyrin_rpt-contain_sf"/>
</dbReference>
<organism evidence="2 3">
    <name type="scientific">Pisolithus tinctorius Marx 270</name>
    <dbReference type="NCBI Taxonomy" id="870435"/>
    <lineage>
        <taxon>Eukaryota</taxon>
        <taxon>Fungi</taxon>
        <taxon>Dikarya</taxon>
        <taxon>Basidiomycota</taxon>
        <taxon>Agaricomycotina</taxon>
        <taxon>Agaricomycetes</taxon>
        <taxon>Agaricomycetidae</taxon>
        <taxon>Boletales</taxon>
        <taxon>Sclerodermatineae</taxon>
        <taxon>Pisolithaceae</taxon>
        <taxon>Pisolithus</taxon>
    </lineage>
</organism>
<reference evidence="3" key="2">
    <citation type="submission" date="2015-01" db="EMBL/GenBank/DDBJ databases">
        <title>Evolutionary Origins and Diversification of the Mycorrhizal Mutualists.</title>
        <authorList>
            <consortium name="DOE Joint Genome Institute"/>
            <consortium name="Mycorrhizal Genomics Consortium"/>
            <person name="Kohler A."/>
            <person name="Kuo A."/>
            <person name="Nagy L.G."/>
            <person name="Floudas D."/>
            <person name="Copeland A."/>
            <person name="Barry K.W."/>
            <person name="Cichocki N."/>
            <person name="Veneault-Fourrey C."/>
            <person name="LaButti K."/>
            <person name="Lindquist E.A."/>
            <person name="Lipzen A."/>
            <person name="Lundell T."/>
            <person name="Morin E."/>
            <person name="Murat C."/>
            <person name="Riley R."/>
            <person name="Ohm R."/>
            <person name="Sun H."/>
            <person name="Tunlid A."/>
            <person name="Henrissat B."/>
            <person name="Grigoriev I.V."/>
            <person name="Hibbett D.S."/>
            <person name="Martin F."/>
        </authorList>
    </citation>
    <scope>NUCLEOTIDE SEQUENCE [LARGE SCALE GENOMIC DNA]</scope>
    <source>
        <strain evidence="3">Marx 270</strain>
    </source>
</reference>
<protein>
    <submittedName>
        <fullName evidence="2">Uncharacterized protein</fullName>
    </submittedName>
</protein>
<sequence length="77" mass="8470">MNLSFIRLTQPVAVQNNLSALRCRGDLAAIRELVESGKATINDRDSQNVTPLHWAPINKQLATCHYLIVQGAEVDAV</sequence>
<proteinExistence type="predicted"/>
<dbReference type="AlphaFoldDB" id="A0A0C3P3C9"/>
<dbReference type="Pfam" id="PF00023">
    <property type="entry name" value="Ank"/>
    <property type="match status" value="1"/>
</dbReference>
<dbReference type="InParanoid" id="A0A0C3P3C9"/>